<reference evidence="10" key="1">
    <citation type="submission" date="2020-12" db="EMBL/GenBank/DDBJ databases">
        <title>Sedimentitalea sp. nov., isolated from sand in Incheon.</title>
        <authorList>
            <person name="Kim W."/>
        </authorList>
    </citation>
    <scope>NUCLEOTIDE SEQUENCE</scope>
    <source>
        <strain evidence="10">CAU 1593</strain>
    </source>
</reference>
<dbReference type="InterPro" id="IPR001444">
    <property type="entry name" value="Flag_bb_rod_N"/>
</dbReference>
<evidence type="ECO:0000256" key="4">
    <source>
        <dbReference type="ARBA" id="ARBA00016244"/>
    </source>
</evidence>
<comment type="caution">
    <text evidence="10">The sequence shown here is derived from an EMBL/GenBank/DDBJ whole genome shotgun (WGS) entry which is preliminary data.</text>
</comment>
<name>A0A8J7IQJ2_9RHOB</name>
<keyword evidence="10" id="KW-0969">Cilium</keyword>
<dbReference type="AlphaFoldDB" id="A0A8J7IQJ2"/>
<dbReference type="PANTHER" id="PTHR30033">
    <property type="entry name" value="FLAGELLAR HOOK-ASSOCIATED PROTEIN 1"/>
    <property type="match status" value="1"/>
</dbReference>
<evidence type="ECO:0000259" key="8">
    <source>
        <dbReference type="Pfam" id="PF06429"/>
    </source>
</evidence>
<evidence type="ECO:0000256" key="3">
    <source>
        <dbReference type="ARBA" id="ARBA00009677"/>
    </source>
</evidence>
<dbReference type="Proteomes" id="UP000619079">
    <property type="component" value="Unassembled WGS sequence"/>
</dbReference>
<feature type="domain" description="Flagellar hook-associated protein FlgK helical" evidence="9">
    <location>
        <begin position="93"/>
        <end position="307"/>
    </location>
</feature>
<evidence type="ECO:0000313" key="10">
    <source>
        <dbReference type="EMBL" id="MBJ6371821.1"/>
    </source>
</evidence>
<keyword evidence="5" id="KW-0964">Secreted</keyword>
<dbReference type="GO" id="GO:0009424">
    <property type="term" value="C:bacterial-type flagellum hook"/>
    <property type="evidence" value="ECO:0007669"/>
    <property type="project" value="InterPro"/>
</dbReference>
<protein>
    <recommendedName>
        <fullName evidence="4">Flagellar hook-associated protein 1</fullName>
    </recommendedName>
</protein>
<dbReference type="RefSeq" id="WP_199024686.1">
    <property type="nucleotide sequence ID" value="NZ_JAELVR010000006.1"/>
</dbReference>
<dbReference type="PANTHER" id="PTHR30033:SF1">
    <property type="entry name" value="FLAGELLAR HOOK-ASSOCIATED PROTEIN 1"/>
    <property type="match status" value="1"/>
</dbReference>
<dbReference type="SUPFAM" id="SSF64518">
    <property type="entry name" value="Phase 1 flagellin"/>
    <property type="match status" value="1"/>
</dbReference>
<dbReference type="Pfam" id="PF06429">
    <property type="entry name" value="Flg_bbr_C"/>
    <property type="match status" value="1"/>
</dbReference>
<evidence type="ECO:0000259" key="9">
    <source>
        <dbReference type="Pfam" id="PF22638"/>
    </source>
</evidence>
<dbReference type="InterPro" id="IPR010930">
    <property type="entry name" value="Flg_bb/hook_C_dom"/>
</dbReference>
<dbReference type="NCBIfam" id="TIGR02492">
    <property type="entry name" value="flgK_ends"/>
    <property type="match status" value="1"/>
</dbReference>
<feature type="domain" description="Flagellar basal body rod protein N-terminal" evidence="7">
    <location>
        <begin position="9"/>
        <end position="36"/>
    </location>
</feature>
<evidence type="ECO:0000256" key="2">
    <source>
        <dbReference type="ARBA" id="ARBA00004613"/>
    </source>
</evidence>
<dbReference type="InterPro" id="IPR053927">
    <property type="entry name" value="FlgK_helical"/>
</dbReference>
<proteinExistence type="inferred from homology"/>
<dbReference type="InterPro" id="IPR002371">
    <property type="entry name" value="FlgK"/>
</dbReference>
<comment type="similarity">
    <text evidence="3">Belongs to the flagella basal body rod proteins family.</text>
</comment>
<dbReference type="EMBL" id="JAELVR010000006">
    <property type="protein sequence ID" value="MBJ6371821.1"/>
    <property type="molecule type" value="Genomic_DNA"/>
</dbReference>
<keyword evidence="10" id="KW-0966">Cell projection</keyword>
<dbReference type="Pfam" id="PF00460">
    <property type="entry name" value="Flg_bb_rod"/>
    <property type="match status" value="1"/>
</dbReference>
<dbReference type="Pfam" id="PF22638">
    <property type="entry name" value="FlgK_D1"/>
    <property type="match status" value="1"/>
</dbReference>
<gene>
    <name evidence="10" type="primary">flgK</name>
    <name evidence="10" type="ORF">JF290_09810</name>
</gene>
<evidence type="ECO:0000259" key="7">
    <source>
        <dbReference type="Pfam" id="PF00460"/>
    </source>
</evidence>
<accession>A0A8J7IQJ2</accession>
<keyword evidence="6" id="KW-0975">Bacterial flagellum</keyword>
<dbReference type="GO" id="GO:0005198">
    <property type="term" value="F:structural molecule activity"/>
    <property type="evidence" value="ECO:0007669"/>
    <property type="project" value="InterPro"/>
</dbReference>
<evidence type="ECO:0000256" key="1">
    <source>
        <dbReference type="ARBA" id="ARBA00004117"/>
    </source>
</evidence>
<evidence type="ECO:0000256" key="6">
    <source>
        <dbReference type="ARBA" id="ARBA00023143"/>
    </source>
</evidence>
<comment type="subcellular location">
    <subcellularLocation>
        <location evidence="1">Bacterial flagellum basal body</location>
    </subcellularLocation>
    <subcellularLocation>
        <location evidence="2">Secreted</location>
    </subcellularLocation>
</comment>
<organism evidence="10 11">
    <name type="scientific">Sedimentitalea arenosa</name>
    <dbReference type="NCBI Taxonomy" id="2798803"/>
    <lineage>
        <taxon>Bacteria</taxon>
        <taxon>Pseudomonadati</taxon>
        <taxon>Pseudomonadota</taxon>
        <taxon>Alphaproteobacteria</taxon>
        <taxon>Rhodobacterales</taxon>
        <taxon>Paracoccaceae</taxon>
        <taxon>Sedimentitalea</taxon>
    </lineage>
</organism>
<keyword evidence="11" id="KW-1185">Reference proteome</keyword>
<evidence type="ECO:0000256" key="5">
    <source>
        <dbReference type="ARBA" id="ARBA00022525"/>
    </source>
</evidence>
<sequence>MSLSSALSSAISGLTAASRASGVVSDNLANVMTPGYARRSLELASYGTAGSGVRVVGVQRHADPGIVSERRAADAEFGNAQTLSRFHDRFQALVGDPTDQTSIGSRIAGLESALISAASQPESTLRLNGVVQAANALVDNITAAADGVSRMRNEADTAIGVQIERLNDALSNVRKLNLKITATQSSGSDIASLLDQRQGLVDQINEIVPVNQVDRDYGQIALYTDGGAILLDGQAARIGFTPTGIITPDMTVGNGALSGLDINGVALGASAIAGGSLAAEFEIRDNLSVSAQADLDTVARDLIERFETPSLDPSASVGDPGLFTDAGATFDPLLETGLAGRLSLNKVVDPAEGGESWRLRAGLGASGPGLPGDASQIRAFADVLEEARTPASTTLGTGLKTAAGLGSALMSRAAQNASFSGQTLTFATASKTEMTRIELEQGVDTDAELQTLMIVEQAYSANARMISAIDDMMETLLRL</sequence>
<feature type="domain" description="Flagellar basal-body/hook protein C-terminal" evidence="8">
    <location>
        <begin position="442"/>
        <end position="479"/>
    </location>
</feature>
<dbReference type="GO" id="GO:0044780">
    <property type="term" value="P:bacterial-type flagellum assembly"/>
    <property type="evidence" value="ECO:0007669"/>
    <property type="project" value="InterPro"/>
</dbReference>
<dbReference type="GO" id="GO:0005576">
    <property type="term" value="C:extracellular region"/>
    <property type="evidence" value="ECO:0007669"/>
    <property type="project" value="UniProtKB-SubCell"/>
</dbReference>
<keyword evidence="10" id="KW-0282">Flagellum</keyword>
<evidence type="ECO:0000313" key="11">
    <source>
        <dbReference type="Proteomes" id="UP000619079"/>
    </source>
</evidence>
<dbReference type="GO" id="GO:0009425">
    <property type="term" value="C:bacterial-type flagellum basal body"/>
    <property type="evidence" value="ECO:0007669"/>
    <property type="project" value="UniProtKB-SubCell"/>
</dbReference>